<sequence>MKNFLFISDFDGTLTDEDFYYIIMKKFLGDKGREIYRDWTNGKMTVFEFLKTIFGSTNESEEEIIKAVMDIKFDTYAKDLIKSIEEANGEFMILSAGCSYYIHKLLEHLDIKNIKVITNNGVYEDGKINMTADKNSPFYSETYGVDKALVAEHYKSMYPKLYYAGDSEPDFRASRKADIVFARGHLQKMLRDSGDDFVAVENFNEVGLYLNQMGVIKYESRK</sequence>
<dbReference type="GO" id="GO:0005737">
    <property type="term" value="C:cytoplasm"/>
    <property type="evidence" value="ECO:0007669"/>
    <property type="project" value="TreeGrafter"/>
</dbReference>
<dbReference type="STRING" id="398512.Bccel_3537"/>
<dbReference type="AlphaFoldDB" id="A0A0L6JR65"/>
<keyword evidence="2" id="KW-0378">Hydrolase</keyword>
<dbReference type="Pfam" id="PF12710">
    <property type="entry name" value="HAD"/>
    <property type="match status" value="1"/>
</dbReference>
<dbReference type="EMBL" id="LGTC01000001">
    <property type="protein sequence ID" value="KNY28263.1"/>
    <property type="molecule type" value="Genomic_DNA"/>
</dbReference>
<dbReference type="InterPro" id="IPR023214">
    <property type="entry name" value="HAD_sf"/>
</dbReference>
<evidence type="ECO:0000313" key="3">
    <source>
        <dbReference type="EMBL" id="KNY28263.1"/>
    </source>
</evidence>
<proteinExistence type="inferred from homology"/>
<reference evidence="4" key="1">
    <citation type="submission" date="2015-07" db="EMBL/GenBank/DDBJ databases">
        <title>Near-Complete Genome Sequence of the Cellulolytic Bacterium Bacteroides (Pseudobacteroides) cellulosolvens ATCC 35603.</title>
        <authorList>
            <person name="Dassa B."/>
            <person name="Utturkar S.M."/>
            <person name="Klingeman D.M."/>
            <person name="Hurt R.A."/>
            <person name="Keller M."/>
            <person name="Xu J."/>
            <person name="Reddy Y.H.K."/>
            <person name="Borovok I."/>
            <person name="Grinberg I.R."/>
            <person name="Lamed R."/>
            <person name="Zhivin O."/>
            <person name="Bayer E.A."/>
            <person name="Brown S.D."/>
        </authorList>
    </citation>
    <scope>NUCLEOTIDE SEQUENCE [LARGE SCALE GENOMIC DNA]</scope>
    <source>
        <strain evidence="4">DSM 2933</strain>
    </source>
</reference>
<dbReference type="GO" id="GO:0036424">
    <property type="term" value="F:L-phosphoserine phosphatase activity"/>
    <property type="evidence" value="ECO:0007669"/>
    <property type="project" value="TreeGrafter"/>
</dbReference>
<comment type="similarity">
    <text evidence="1">Belongs to the HAD-like hydrolase superfamily. SerB family.</text>
</comment>
<dbReference type="RefSeq" id="WP_036938390.1">
    <property type="nucleotide sequence ID" value="NZ_JQKC01000007.1"/>
</dbReference>
<accession>A0A0L6JR65</accession>
<dbReference type="PANTHER" id="PTHR43344:SF21">
    <property type="entry name" value="POLYOL PHOSPHATE PHOSPHATASE PYP1"/>
    <property type="match status" value="1"/>
</dbReference>
<dbReference type="GO" id="GO:0000287">
    <property type="term" value="F:magnesium ion binding"/>
    <property type="evidence" value="ECO:0007669"/>
    <property type="project" value="TreeGrafter"/>
</dbReference>
<dbReference type="PANTHER" id="PTHR43344">
    <property type="entry name" value="PHOSPHOSERINE PHOSPHATASE"/>
    <property type="match status" value="1"/>
</dbReference>
<dbReference type="GO" id="GO:0006564">
    <property type="term" value="P:L-serine biosynthetic process"/>
    <property type="evidence" value="ECO:0007669"/>
    <property type="project" value="TreeGrafter"/>
</dbReference>
<dbReference type="InterPro" id="IPR006384">
    <property type="entry name" value="HAD_hydro_PyrdxlP_Pase-like"/>
</dbReference>
<organism evidence="3 4">
    <name type="scientific">Pseudobacteroides cellulosolvens ATCC 35603 = DSM 2933</name>
    <dbReference type="NCBI Taxonomy" id="398512"/>
    <lineage>
        <taxon>Bacteria</taxon>
        <taxon>Bacillati</taxon>
        <taxon>Bacillota</taxon>
        <taxon>Clostridia</taxon>
        <taxon>Eubacteriales</taxon>
        <taxon>Oscillospiraceae</taxon>
        <taxon>Pseudobacteroides</taxon>
    </lineage>
</organism>
<evidence type="ECO:0000256" key="1">
    <source>
        <dbReference type="ARBA" id="ARBA00009184"/>
    </source>
</evidence>
<dbReference type="eggNOG" id="COG4359">
    <property type="taxonomic scope" value="Bacteria"/>
</dbReference>
<gene>
    <name evidence="3" type="ORF">Bccel_3537</name>
</gene>
<dbReference type="NCBIfam" id="TIGR01489">
    <property type="entry name" value="DKMTPPase-SF"/>
    <property type="match status" value="1"/>
</dbReference>
<dbReference type="InterPro" id="IPR036412">
    <property type="entry name" value="HAD-like_sf"/>
</dbReference>
<protein>
    <submittedName>
        <fullName evidence="3">2,3-diketo-5-methylthio-1-phosphopentane phosphatase</fullName>
    </submittedName>
</protein>
<keyword evidence="4" id="KW-1185">Reference proteome</keyword>
<dbReference type="OrthoDB" id="9804940at2"/>
<dbReference type="NCBIfam" id="TIGR01488">
    <property type="entry name" value="HAD-SF-IB"/>
    <property type="match status" value="1"/>
</dbReference>
<dbReference type="InterPro" id="IPR050582">
    <property type="entry name" value="HAD-like_SerB"/>
</dbReference>
<dbReference type="Gene3D" id="3.40.50.1000">
    <property type="entry name" value="HAD superfamily/HAD-like"/>
    <property type="match status" value="1"/>
</dbReference>
<name>A0A0L6JR65_9FIRM</name>
<evidence type="ECO:0000313" key="4">
    <source>
        <dbReference type="Proteomes" id="UP000036923"/>
    </source>
</evidence>
<evidence type="ECO:0000256" key="2">
    <source>
        <dbReference type="ARBA" id="ARBA00022801"/>
    </source>
</evidence>
<comment type="caution">
    <text evidence="3">The sequence shown here is derived from an EMBL/GenBank/DDBJ whole genome shotgun (WGS) entry which is preliminary data.</text>
</comment>
<dbReference type="Proteomes" id="UP000036923">
    <property type="component" value="Unassembled WGS sequence"/>
</dbReference>
<dbReference type="Gene3D" id="3.90.1470.20">
    <property type="match status" value="1"/>
</dbReference>
<dbReference type="SUPFAM" id="SSF56784">
    <property type="entry name" value="HAD-like"/>
    <property type="match status" value="1"/>
</dbReference>